<dbReference type="GO" id="GO:0006351">
    <property type="term" value="P:DNA-templated transcription"/>
    <property type="evidence" value="ECO:0007669"/>
    <property type="project" value="InterPro"/>
</dbReference>
<dbReference type="GO" id="GO:0008270">
    <property type="term" value="F:zinc ion binding"/>
    <property type="evidence" value="ECO:0007669"/>
    <property type="project" value="InterPro"/>
</dbReference>
<dbReference type="InterPro" id="IPR007219">
    <property type="entry name" value="XnlR_reg_dom"/>
</dbReference>
<keyword evidence="2" id="KW-0539">Nucleus</keyword>
<name>A0AAV9XG46_9PEZI</name>
<evidence type="ECO:0000256" key="2">
    <source>
        <dbReference type="ARBA" id="ARBA00023242"/>
    </source>
</evidence>
<dbReference type="AlphaFoldDB" id="A0AAV9XG46"/>
<feature type="domain" description="Zn(2)-C6 fungal-type" evidence="4">
    <location>
        <begin position="27"/>
        <end position="57"/>
    </location>
</feature>
<evidence type="ECO:0000256" key="1">
    <source>
        <dbReference type="ARBA" id="ARBA00022723"/>
    </source>
</evidence>
<feature type="compositionally biased region" description="Basic residues" evidence="3">
    <location>
        <begin position="64"/>
        <end position="73"/>
    </location>
</feature>
<keyword evidence="1" id="KW-0479">Metal-binding</keyword>
<organism evidence="5 6">
    <name type="scientific">Orbilia ellipsospora</name>
    <dbReference type="NCBI Taxonomy" id="2528407"/>
    <lineage>
        <taxon>Eukaryota</taxon>
        <taxon>Fungi</taxon>
        <taxon>Dikarya</taxon>
        <taxon>Ascomycota</taxon>
        <taxon>Pezizomycotina</taxon>
        <taxon>Orbiliomycetes</taxon>
        <taxon>Orbiliales</taxon>
        <taxon>Orbiliaceae</taxon>
        <taxon>Orbilia</taxon>
    </lineage>
</organism>
<evidence type="ECO:0000313" key="5">
    <source>
        <dbReference type="EMBL" id="KAK6539932.1"/>
    </source>
</evidence>
<evidence type="ECO:0000313" key="6">
    <source>
        <dbReference type="Proteomes" id="UP001365542"/>
    </source>
</evidence>
<dbReference type="PROSITE" id="PS50048">
    <property type="entry name" value="ZN2_CY6_FUNGAL_2"/>
    <property type="match status" value="1"/>
</dbReference>
<comment type="caution">
    <text evidence="5">The sequence shown here is derived from an EMBL/GenBank/DDBJ whole genome shotgun (WGS) entry which is preliminary data.</text>
</comment>
<evidence type="ECO:0000259" key="4">
    <source>
        <dbReference type="PROSITE" id="PS50048"/>
    </source>
</evidence>
<dbReference type="Gene3D" id="4.10.240.10">
    <property type="entry name" value="Zn(2)-C6 fungal-type DNA-binding domain"/>
    <property type="match status" value="1"/>
</dbReference>
<dbReference type="InterPro" id="IPR001138">
    <property type="entry name" value="Zn2Cys6_DnaBD"/>
</dbReference>
<dbReference type="EMBL" id="JAVHJO010000005">
    <property type="protein sequence ID" value="KAK6539932.1"/>
    <property type="molecule type" value="Genomic_DNA"/>
</dbReference>
<dbReference type="Pfam" id="PF00172">
    <property type="entry name" value="Zn_clus"/>
    <property type="match status" value="1"/>
</dbReference>
<dbReference type="Proteomes" id="UP001365542">
    <property type="component" value="Unassembled WGS sequence"/>
</dbReference>
<sequence length="606" mass="67081">MPCQPPMADSVVSSEERRHTGIPSLLACLQCRRKHLKCDAAQPICSRCAKSSLDCMYIASRRGHRSYTPRKRPRNQESPSEHLLMLPGASSDLSPSATPTLTSESPGAPISETEDTPISRRTFASISGSRTDFQLDAAPSSLQLSRVSFGVTDSTFDDDEYLLGLFYSHLYPNHPFLVPQTCYKHQAYPVYLRLVVQFAGSHYASSTLSDSLVGGVDAKLATTSEPSVPLVQSLLLLGILLHSRLETTKASKVIARACEMAINLGMNHARFATEYGLNDPVKEESLRRTWWELYVVEGYLAGLHRQSVFKSNSVELSASLPCSEHLYAKGMRPPPYINLGQFDQRFFSNGNVDFGSACYRIGAIRILARAINISGSNQHSHEDQNDVQAVDNALRAWRLHLPAEKTEFFDHSGRVDFMILQAHSFIEFAHILLHFPRSDLAPNLPSMVDITCLQRVKRTSSASSQHAIKAVSACKNLSDLAALPVDNHTPLFICCLVFSCIVQLSACSSHSCDSTPKHSGQVAVMTGLLKQMGRFWPLAKDVLRHINRIASVVFKPQYIASSDASHTPSDSAVDMDDMPDTMDWLNQFFSGDMSMDELFYGSQLIE</sequence>
<gene>
    <name evidence="5" type="ORF">TWF694_008767</name>
</gene>
<proteinExistence type="predicted"/>
<protein>
    <recommendedName>
        <fullName evidence="4">Zn(2)-C6 fungal-type domain-containing protein</fullName>
    </recommendedName>
</protein>
<feature type="compositionally biased region" description="Polar residues" evidence="3">
    <location>
        <begin position="91"/>
        <end position="105"/>
    </location>
</feature>
<keyword evidence="6" id="KW-1185">Reference proteome</keyword>
<dbReference type="SMART" id="SM00066">
    <property type="entry name" value="GAL4"/>
    <property type="match status" value="1"/>
</dbReference>
<evidence type="ECO:0000256" key="3">
    <source>
        <dbReference type="SAM" id="MobiDB-lite"/>
    </source>
</evidence>
<dbReference type="GO" id="GO:0000981">
    <property type="term" value="F:DNA-binding transcription factor activity, RNA polymerase II-specific"/>
    <property type="evidence" value="ECO:0007669"/>
    <property type="project" value="InterPro"/>
</dbReference>
<dbReference type="PANTHER" id="PTHR47431">
    <property type="entry name" value="ZN(II)2CYS6 TRANSCRIPTION FACTOR (EUROFUNG)-RELATED"/>
    <property type="match status" value="1"/>
</dbReference>
<dbReference type="PROSITE" id="PS00463">
    <property type="entry name" value="ZN2_CY6_FUNGAL_1"/>
    <property type="match status" value="1"/>
</dbReference>
<dbReference type="SUPFAM" id="SSF57701">
    <property type="entry name" value="Zn2/Cys6 DNA-binding domain"/>
    <property type="match status" value="1"/>
</dbReference>
<dbReference type="CDD" id="cd00067">
    <property type="entry name" value="GAL4"/>
    <property type="match status" value="1"/>
</dbReference>
<reference evidence="5 6" key="1">
    <citation type="submission" date="2019-10" db="EMBL/GenBank/DDBJ databases">
        <authorList>
            <person name="Palmer J.M."/>
        </authorList>
    </citation>
    <scope>NUCLEOTIDE SEQUENCE [LARGE SCALE GENOMIC DNA]</scope>
    <source>
        <strain evidence="5 6">TWF694</strain>
    </source>
</reference>
<dbReference type="PANTHER" id="PTHR47431:SF2">
    <property type="entry name" value="ZN(II)2CYS6 TRANSCRIPTION FACTOR (EUROFUNG)"/>
    <property type="match status" value="1"/>
</dbReference>
<dbReference type="InterPro" id="IPR036864">
    <property type="entry name" value="Zn2-C6_fun-type_DNA-bd_sf"/>
</dbReference>
<feature type="region of interest" description="Disordered" evidence="3">
    <location>
        <begin position="64"/>
        <end position="116"/>
    </location>
</feature>
<dbReference type="GO" id="GO:0003677">
    <property type="term" value="F:DNA binding"/>
    <property type="evidence" value="ECO:0007669"/>
    <property type="project" value="InterPro"/>
</dbReference>
<dbReference type="Pfam" id="PF04082">
    <property type="entry name" value="Fungal_trans"/>
    <property type="match status" value="1"/>
</dbReference>
<accession>A0AAV9XG46</accession>
<dbReference type="CDD" id="cd12148">
    <property type="entry name" value="fungal_TF_MHR"/>
    <property type="match status" value="1"/>
</dbReference>